<dbReference type="InterPro" id="IPR051159">
    <property type="entry name" value="Hexapeptide_acetyltransf"/>
</dbReference>
<dbReference type="SMART" id="SM01266">
    <property type="entry name" value="Mac"/>
    <property type="match status" value="1"/>
</dbReference>
<dbReference type="EMBL" id="JAPFRD010000005">
    <property type="protein sequence ID" value="MCW8107808.1"/>
    <property type="molecule type" value="Genomic_DNA"/>
</dbReference>
<evidence type="ECO:0000259" key="3">
    <source>
        <dbReference type="SMART" id="SM01266"/>
    </source>
</evidence>
<evidence type="ECO:0000313" key="4">
    <source>
        <dbReference type="EMBL" id="MCW8107808.1"/>
    </source>
</evidence>
<name>A0ABT3P4Y3_9ALTE</name>
<comment type="caution">
    <text evidence="4">The sequence shown here is derived from an EMBL/GenBank/DDBJ whole genome shotgun (WGS) entry which is preliminary data.</text>
</comment>
<dbReference type="InterPro" id="IPR011004">
    <property type="entry name" value="Trimer_LpxA-like_sf"/>
</dbReference>
<dbReference type="SUPFAM" id="SSF51161">
    <property type="entry name" value="Trimeric LpxA-like enzymes"/>
    <property type="match status" value="1"/>
</dbReference>
<protein>
    <recommendedName>
        <fullName evidence="3">Maltose/galactoside acetyltransferase domain-containing protein</fullName>
    </recommendedName>
</protein>
<dbReference type="InterPro" id="IPR024688">
    <property type="entry name" value="Mac_dom"/>
</dbReference>
<dbReference type="Pfam" id="PF12464">
    <property type="entry name" value="Mac"/>
    <property type="match status" value="1"/>
</dbReference>
<accession>A0ABT3P4Y3</accession>
<dbReference type="PANTHER" id="PTHR23416:SF23">
    <property type="entry name" value="ACETYLTRANSFERASE C18B11.09C-RELATED"/>
    <property type="match status" value="1"/>
</dbReference>
<evidence type="ECO:0000256" key="1">
    <source>
        <dbReference type="ARBA" id="ARBA00007274"/>
    </source>
</evidence>
<proteinExistence type="inferred from homology"/>
<reference evidence="4" key="1">
    <citation type="submission" date="2022-11" db="EMBL/GenBank/DDBJ databases">
        <title>Alteromonas sp. nov., isolated from sea water of the Qingdao.</title>
        <authorList>
            <person name="Wang Q."/>
        </authorList>
    </citation>
    <scope>NUCLEOTIDE SEQUENCE</scope>
    <source>
        <strain evidence="4">ASW11-7</strain>
    </source>
</reference>
<feature type="domain" description="Maltose/galactoside acetyltransferase" evidence="3">
    <location>
        <begin position="5"/>
        <end position="58"/>
    </location>
</feature>
<keyword evidence="2" id="KW-0808">Transferase</keyword>
<gene>
    <name evidence="4" type="ORF">OPS25_04755</name>
</gene>
<dbReference type="RefSeq" id="WP_265616498.1">
    <property type="nucleotide sequence ID" value="NZ_JAPFRD010000005.1"/>
</dbReference>
<evidence type="ECO:0000256" key="2">
    <source>
        <dbReference type="ARBA" id="ARBA00022679"/>
    </source>
</evidence>
<dbReference type="PANTHER" id="PTHR23416">
    <property type="entry name" value="SIALIC ACID SYNTHASE-RELATED"/>
    <property type="match status" value="1"/>
</dbReference>
<dbReference type="Proteomes" id="UP001142810">
    <property type="component" value="Unassembled WGS sequence"/>
</dbReference>
<evidence type="ECO:0000313" key="5">
    <source>
        <dbReference type="Proteomes" id="UP001142810"/>
    </source>
</evidence>
<organism evidence="4 5">
    <name type="scientific">Alteromonas aquimaris</name>
    <dbReference type="NCBI Taxonomy" id="2998417"/>
    <lineage>
        <taxon>Bacteria</taxon>
        <taxon>Pseudomonadati</taxon>
        <taxon>Pseudomonadota</taxon>
        <taxon>Gammaproteobacteria</taxon>
        <taxon>Alteromonadales</taxon>
        <taxon>Alteromonadaceae</taxon>
        <taxon>Alteromonas/Salinimonas group</taxon>
        <taxon>Alteromonas</taxon>
    </lineage>
</organism>
<comment type="similarity">
    <text evidence="1">Belongs to the transferase hexapeptide repeat family.</text>
</comment>
<keyword evidence="5" id="KW-1185">Reference proteome</keyword>
<sequence>MHPIWQSIYAGKWYSTHAKPLRQARLAAKHLCWQLNQSDSADNGREALLKQLCPNVASLEIGQQFYCDYGFNIHSKGHVNIGAKMVILDAGLVELGENLTVGDEAVICGLHHPKDFRKRSQGLQRAEPVIIGTNVTLGNRVTVLPGVTIPDYTVVTDNVVVSRHLFKK</sequence>
<dbReference type="Gene3D" id="2.160.10.10">
    <property type="entry name" value="Hexapeptide repeat proteins"/>
    <property type="match status" value="1"/>
</dbReference>